<evidence type="ECO:0000256" key="1">
    <source>
        <dbReference type="ARBA" id="ARBA00001946"/>
    </source>
</evidence>
<comment type="similarity">
    <text evidence="2">Belongs to the HpcH/HpaI aldolase family.</text>
</comment>
<feature type="binding site" evidence="6">
    <location>
        <position position="136"/>
    </location>
    <ligand>
        <name>Mg(2+)</name>
        <dbReference type="ChEBI" id="CHEBI:18420"/>
    </ligand>
</feature>
<keyword evidence="3 6" id="KW-0479">Metal-binding</keyword>
<dbReference type="PANTHER" id="PTHR32308:SF0">
    <property type="entry name" value="HPCH_HPAI ALDOLASE_CITRATE LYASE DOMAIN-CONTAINING PROTEIN"/>
    <property type="match status" value="1"/>
</dbReference>
<protein>
    <submittedName>
        <fullName evidence="8">Citrate lyase subunit beta / citryl-CoA lyase</fullName>
    </submittedName>
</protein>
<dbReference type="InterPro" id="IPR005000">
    <property type="entry name" value="Aldolase/citrate-lyase_domain"/>
</dbReference>
<comment type="cofactor">
    <cofactor evidence="1">
        <name>Mg(2+)</name>
        <dbReference type="ChEBI" id="CHEBI:18420"/>
    </cofactor>
</comment>
<evidence type="ECO:0000256" key="2">
    <source>
        <dbReference type="ARBA" id="ARBA00005568"/>
    </source>
</evidence>
<dbReference type="Gene3D" id="3.20.20.60">
    <property type="entry name" value="Phosphoenolpyruvate-binding domains"/>
    <property type="match status" value="1"/>
</dbReference>
<comment type="caution">
    <text evidence="8">The sequence shown here is derived from an EMBL/GenBank/DDBJ whole genome shotgun (WGS) entry which is preliminary data.</text>
</comment>
<evidence type="ECO:0000313" key="8">
    <source>
        <dbReference type="EMBL" id="SIQ30762.1"/>
    </source>
</evidence>
<dbReference type="GO" id="GO:0000287">
    <property type="term" value="F:magnesium ion binding"/>
    <property type="evidence" value="ECO:0007669"/>
    <property type="project" value="TreeGrafter"/>
</dbReference>
<dbReference type="OrthoDB" id="9800547at2"/>
<dbReference type="GO" id="GO:0006107">
    <property type="term" value="P:oxaloacetate metabolic process"/>
    <property type="evidence" value="ECO:0007669"/>
    <property type="project" value="TreeGrafter"/>
</dbReference>
<evidence type="ECO:0000256" key="5">
    <source>
        <dbReference type="PIRSR" id="PIRSR015582-1"/>
    </source>
</evidence>
<sequence length="300" mass="32010">MSFPAPTQLPIWRSMLFVPVTVERFVAGAAKRGADAIILDLEDAIPAAEKPRARGLIAAAAPSVAAGGADVIVRVNRPWRALIPDLEAAIMPAVTALMLPKIESADHLRLIAETIDEIEAERGMTPGHTRLIAMLETPGSIFRAESIARAHPRLVGITVGSEDLALAVGMLPEAEGLLFPKQQAIFAARAAGILPLGFLGTVADFNDLDQFRATIERSRRLGFAGASVIHPGQVAILNEGFRPQPAELDHAARLVDAYTKATAAGSGAITFEGRMIDIPVVRRAQALLDRHAAIERRTRA</sequence>
<proteinExistence type="inferred from homology"/>
<dbReference type="Pfam" id="PF03328">
    <property type="entry name" value="HpcH_HpaI"/>
    <property type="match status" value="1"/>
</dbReference>
<dbReference type="Proteomes" id="UP000186308">
    <property type="component" value="Unassembled WGS sequence"/>
</dbReference>
<dbReference type="InterPro" id="IPR040442">
    <property type="entry name" value="Pyrv_kinase-like_dom_sf"/>
</dbReference>
<feature type="binding site" evidence="5">
    <location>
        <position position="74"/>
    </location>
    <ligand>
        <name>substrate</name>
    </ligand>
</feature>
<dbReference type="EMBL" id="FTNE01000003">
    <property type="protein sequence ID" value="SIQ30762.1"/>
    <property type="molecule type" value="Genomic_DNA"/>
</dbReference>
<dbReference type="InterPro" id="IPR011206">
    <property type="entry name" value="Citrate_lyase_beta/mcl1/mcl2"/>
</dbReference>
<feature type="domain" description="HpcH/HpaI aldolase/citrate lyase" evidence="7">
    <location>
        <begin position="13"/>
        <end position="231"/>
    </location>
</feature>
<accession>A0A8G2CIM0</accession>
<gene>
    <name evidence="8" type="ORF">SAMN05421828_103148</name>
</gene>
<evidence type="ECO:0000259" key="7">
    <source>
        <dbReference type="Pfam" id="PF03328"/>
    </source>
</evidence>
<dbReference type="PIRSF" id="PIRSF015582">
    <property type="entry name" value="Cit_lyase_B"/>
    <property type="match status" value="1"/>
</dbReference>
<keyword evidence="9" id="KW-1185">Reference proteome</keyword>
<feature type="binding site" evidence="6">
    <location>
        <position position="163"/>
    </location>
    <ligand>
        <name>Mg(2+)</name>
        <dbReference type="ChEBI" id="CHEBI:18420"/>
    </ligand>
</feature>
<evidence type="ECO:0000313" key="9">
    <source>
        <dbReference type="Proteomes" id="UP000186308"/>
    </source>
</evidence>
<dbReference type="AlphaFoldDB" id="A0A8G2CIM0"/>
<dbReference type="InterPro" id="IPR015813">
    <property type="entry name" value="Pyrv/PenolPyrv_kinase-like_dom"/>
</dbReference>
<evidence type="ECO:0000256" key="6">
    <source>
        <dbReference type="PIRSR" id="PIRSR015582-2"/>
    </source>
</evidence>
<dbReference type="PANTHER" id="PTHR32308">
    <property type="entry name" value="LYASE BETA SUBUNIT, PUTATIVE (AFU_ORTHOLOGUE AFUA_4G13030)-RELATED"/>
    <property type="match status" value="1"/>
</dbReference>
<evidence type="ECO:0000256" key="4">
    <source>
        <dbReference type="ARBA" id="ARBA00022842"/>
    </source>
</evidence>
<name>A0A8G2CIM0_ACIRU</name>
<dbReference type="RefSeq" id="WP_035228098.1">
    <property type="nucleotide sequence ID" value="NZ_DAOMCH010000009.1"/>
</dbReference>
<keyword evidence="8" id="KW-0456">Lyase</keyword>
<reference evidence="8 9" key="1">
    <citation type="submission" date="2017-01" db="EMBL/GenBank/DDBJ databases">
        <authorList>
            <person name="Varghese N."/>
            <person name="Submissions S."/>
        </authorList>
    </citation>
    <scope>NUCLEOTIDE SEQUENCE [LARGE SCALE GENOMIC DNA]</scope>
    <source>
        <strain evidence="8 9">ATCC 35905</strain>
    </source>
</reference>
<evidence type="ECO:0000256" key="3">
    <source>
        <dbReference type="ARBA" id="ARBA00022723"/>
    </source>
</evidence>
<feature type="binding site" evidence="5">
    <location>
        <position position="136"/>
    </location>
    <ligand>
        <name>substrate</name>
    </ligand>
</feature>
<dbReference type="SUPFAM" id="SSF51621">
    <property type="entry name" value="Phosphoenolpyruvate/pyruvate domain"/>
    <property type="match status" value="1"/>
</dbReference>
<organism evidence="8 9">
    <name type="scientific">Acidiphilium rubrum</name>
    <dbReference type="NCBI Taxonomy" id="526"/>
    <lineage>
        <taxon>Bacteria</taxon>
        <taxon>Pseudomonadati</taxon>
        <taxon>Pseudomonadota</taxon>
        <taxon>Alphaproteobacteria</taxon>
        <taxon>Acetobacterales</taxon>
        <taxon>Acidocellaceae</taxon>
        <taxon>Acidiphilium</taxon>
    </lineage>
</organism>
<keyword evidence="4 6" id="KW-0460">Magnesium</keyword>
<dbReference type="GO" id="GO:0016829">
    <property type="term" value="F:lyase activity"/>
    <property type="evidence" value="ECO:0007669"/>
    <property type="project" value="UniProtKB-KW"/>
</dbReference>